<dbReference type="GO" id="GO:0003743">
    <property type="term" value="F:translation initiation factor activity"/>
    <property type="evidence" value="ECO:0007669"/>
    <property type="project" value="UniProtKB-UniRule"/>
</dbReference>
<evidence type="ECO:0000313" key="7">
    <source>
        <dbReference type="Proteomes" id="UP000076842"/>
    </source>
</evidence>
<comment type="subunit">
    <text evidence="4">Component of the eukaryotic translation initiation factor 3 (eIF-3) complex.</text>
</comment>
<feature type="compositionally biased region" description="Acidic residues" evidence="5">
    <location>
        <begin position="1"/>
        <end position="12"/>
    </location>
</feature>
<evidence type="ECO:0000256" key="1">
    <source>
        <dbReference type="ARBA" id="ARBA00022490"/>
    </source>
</evidence>
<protein>
    <recommendedName>
        <fullName evidence="4">Eukaryotic translation initiation factor 3 subunit J</fullName>
        <shortName evidence="4">eIF3j</shortName>
    </recommendedName>
    <alternativeName>
        <fullName evidence="4">Eukaryotic translation initiation factor 3 30 kDa subunit homolog</fullName>
        <shortName evidence="4">eIF-3 30 kDa subunit homolog</shortName>
    </alternativeName>
</protein>
<dbReference type="GO" id="GO:0001732">
    <property type="term" value="P:formation of cytoplasmic translation initiation complex"/>
    <property type="evidence" value="ECO:0007669"/>
    <property type="project" value="UniProtKB-UniRule"/>
</dbReference>
<comment type="function">
    <text evidence="4">Component of the eukaryotic translation initiation factor 3 (eIF-3) complex, which is involved in protein synthesis of a specialized repertoire of mRNAs and, together with other initiation factors, stimulates binding of mRNA and methionyl-tRNAi to the 40S ribosome. The eIF-3 complex specifically targets and initiates translation of a subset of mRNAs involved in cell proliferation.</text>
</comment>
<dbReference type="STRING" id="1353952.A0A165D0P6"/>
<reference evidence="6 7" key="1">
    <citation type="journal article" date="2016" name="Mol. Biol. Evol.">
        <title>Comparative Genomics of Early-Diverging Mushroom-Forming Fungi Provides Insights into the Origins of Lignocellulose Decay Capabilities.</title>
        <authorList>
            <person name="Nagy L.G."/>
            <person name="Riley R."/>
            <person name="Tritt A."/>
            <person name="Adam C."/>
            <person name="Daum C."/>
            <person name="Floudas D."/>
            <person name="Sun H."/>
            <person name="Yadav J.S."/>
            <person name="Pangilinan J."/>
            <person name="Larsson K.H."/>
            <person name="Matsuura K."/>
            <person name="Barry K."/>
            <person name="Labutti K."/>
            <person name="Kuo R."/>
            <person name="Ohm R.A."/>
            <person name="Bhattacharya S.S."/>
            <person name="Shirouzu T."/>
            <person name="Yoshinaga Y."/>
            <person name="Martin F.M."/>
            <person name="Grigoriev I.V."/>
            <person name="Hibbett D.S."/>
        </authorList>
    </citation>
    <scope>NUCLEOTIDE SEQUENCE [LARGE SCALE GENOMIC DNA]</scope>
    <source>
        <strain evidence="6 7">HHB12733</strain>
    </source>
</reference>
<comment type="subcellular location">
    <subcellularLocation>
        <location evidence="4">Cytoplasm</location>
    </subcellularLocation>
</comment>
<dbReference type="EMBL" id="KV424090">
    <property type="protein sequence ID" value="KZT51806.1"/>
    <property type="molecule type" value="Genomic_DNA"/>
</dbReference>
<dbReference type="GO" id="GO:0033290">
    <property type="term" value="C:eukaryotic 48S preinitiation complex"/>
    <property type="evidence" value="ECO:0007669"/>
    <property type="project" value="UniProtKB-UniRule"/>
</dbReference>
<dbReference type="PANTHER" id="PTHR21681">
    <property type="entry name" value="EUKARYOTIC TRANSLATION INITIATION FACTOR 3 SUBUNIT J"/>
    <property type="match status" value="1"/>
</dbReference>
<name>A0A165D0P6_9BASI</name>
<dbReference type="Pfam" id="PF08597">
    <property type="entry name" value="eIF3_subunit"/>
    <property type="match status" value="1"/>
</dbReference>
<organism evidence="6 7">
    <name type="scientific">Calocera cornea HHB12733</name>
    <dbReference type="NCBI Taxonomy" id="1353952"/>
    <lineage>
        <taxon>Eukaryota</taxon>
        <taxon>Fungi</taxon>
        <taxon>Dikarya</taxon>
        <taxon>Basidiomycota</taxon>
        <taxon>Agaricomycotina</taxon>
        <taxon>Dacrymycetes</taxon>
        <taxon>Dacrymycetales</taxon>
        <taxon>Dacrymycetaceae</taxon>
        <taxon>Calocera</taxon>
    </lineage>
</organism>
<dbReference type="OrthoDB" id="20381at2759"/>
<sequence>MSDEWDASENENEAPAPKAPVVHKKTRWDEEEEEVNIADDWDASEEEGEPAPAPAPVAPPKKKGTLKQKIAEKEAAKAARAAAGLDSDADEEEIDEVEKRRLARERELDADLKNAADLLGGPSAVNGRAAAAAAVPPELEEILKADPKTKEDFQRFSTLIYERLIKPQESKPLFATFVELHVRELAQTLRDVDVRRAATALTTLANEKIKEKSQTGKKKKAAAKPILGAAKTVNKIDTSIYEEALDDFGKETDDFM</sequence>
<feature type="compositionally biased region" description="Acidic residues" evidence="5">
    <location>
        <begin position="87"/>
        <end position="96"/>
    </location>
</feature>
<feature type="region of interest" description="Disordered" evidence="5">
    <location>
        <begin position="1"/>
        <end position="98"/>
    </location>
</feature>
<proteinExistence type="inferred from homology"/>
<keyword evidence="7" id="KW-1185">Reference proteome</keyword>
<evidence type="ECO:0000256" key="3">
    <source>
        <dbReference type="ARBA" id="ARBA00022917"/>
    </source>
</evidence>
<dbReference type="FunCoup" id="A0A165D0P6">
    <property type="interactions" value="58"/>
</dbReference>
<keyword evidence="2 4" id="KW-0396">Initiation factor</keyword>
<dbReference type="Gene3D" id="1.10.246.60">
    <property type="entry name" value="Eukaryotic translation initiation factor 3 like domains"/>
    <property type="match status" value="1"/>
</dbReference>
<gene>
    <name evidence="4" type="primary">HCR1</name>
    <name evidence="6" type="ORF">CALCODRAFT_503097</name>
</gene>
<dbReference type="Proteomes" id="UP000076842">
    <property type="component" value="Unassembled WGS sequence"/>
</dbReference>
<dbReference type="GO" id="GO:0016282">
    <property type="term" value="C:eukaryotic 43S preinitiation complex"/>
    <property type="evidence" value="ECO:0007669"/>
    <property type="project" value="UniProtKB-UniRule"/>
</dbReference>
<evidence type="ECO:0000256" key="4">
    <source>
        <dbReference type="HAMAP-Rule" id="MF_03009"/>
    </source>
</evidence>
<feature type="compositionally biased region" description="Acidic residues" evidence="5">
    <location>
        <begin position="29"/>
        <end position="49"/>
    </location>
</feature>
<evidence type="ECO:0000256" key="5">
    <source>
        <dbReference type="SAM" id="MobiDB-lite"/>
    </source>
</evidence>
<accession>A0A165D0P6</accession>
<dbReference type="HAMAP" id="MF_03009">
    <property type="entry name" value="eIF3j"/>
    <property type="match status" value="1"/>
</dbReference>
<dbReference type="InterPro" id="IPR013906">
    <property type="entry name" value="eIF3j"/>
</dbReference>
<dbReference type="AlphaFoldDB" id="A0A165D0P6"/>
<dbReference type="InParanoid" id="A0A165D0P6"/>
<keyword evidence="3 4" id="KW-0648">Protein biosynthesis</keyword>
<dbReference type="PANTHER" id="PTHR21681:SF0">
    <property type="entry name" value="EUKARYOTIC TRANSLATION INITIATION FACTOR 3 SUBUNIT J"/>
    <property type="match status" value="1"/>
</dbReference>
<keyword evidence="1 4" id="KW-0963">Cytoplasm</keyword>
<comment type="similarity">
    <text evidence="4">Belongs to the eIF-3 subunit J family.</text>
</comment>
<dbReference type="InterPro" id="IPR023194">
    <property type="entry name" value="eIF3-like_dom_sf"/>
</dbReference>
<evidence type="ECO:0000256" key="2">
    <source>
        <dbReference type="ARBA" id="ARBA00022540"/>
    </source>
</evidence>
<evidence type="ECO:0000313" key="6">
    <source>
        <dbReference type="EMBL" id="KZT51806.1"/>
    </source>
</evidence>
<dbReference type="GO" id="GO:0005852">
    <property type="term" value="C:eukaryotic translation initiation factor 3 complex"/>
    <property type="evidence" value="ECO:0007669"/>
    <property type="project" value="UniProtKB-UniRule"/>
</dbReference>